<feature type="region of interest" description="Disordered" evidence="1">
    <location>
        <begin position="327"/>
        <end position="351"/>
    </location>
</feature>
<evidence type="ECO:0000313" key="4">
    <source>
        <dbReference type="Proteomes" id="UP000824890"/>
    </source>
</evidence>
<evidence type="ECO:0000313" key="3">
    <source>
        <dbReference type="EMBL" id="KAH0897242.1"/>
    </source>
</evidence>
<dbReference type="InterPro" id="IPR025836">
    <property type="entry name" value="Zn_knuckle_CX2CX4HX4C"/>
</dbReference>
<evidence type="ECO:0000256" key="1">
    <source>
        <dbReference type="SAM" id="MobiDB-lite"/>
    </source>
</evidence>
<feature type="compositionally biased region" description="Basic and acidic residues" evidence="1">
    <location>
        <begin position="105"/>
        <end position="128"/>
    </location>
</feature>
<feature type="compositionally biased region" description="Low complexity" evidence="1">
    <location>
        <begin position="302"/>
        <end position="311"/>
    </location>
</feature>
<feature type="compositionally biased region" description="Basic and acidic residues" evidence="1">
    <location>
        <begin position="170"/>
        <end position="181"/>
    </location>
</feature>
<sequence>MRPMDFHLDIELPSGETKVVELQYENLDKHCFSCKSLCHETKDCPSSMALKDRLSKPVGINQSQTLKRIEADKRRQDERRLSRFLPINNRGNGRASDSRPYSNSRYEDSRRYARDADSRSLLEGKEQVATHSRSYARDPISYSNQSVTHRPSNSQTQVAIARPTISNRSEGSRRQPLYEKESTKVWVEKAFTAAPATHHQGHTSQTPSHTPSPRPAREQMISPPPTGKVDESASMVRKSALHRLSLPSSGNIVLQYGVPSSNSESNRLQDVEIQYLEDNLRNQVVDSASKPSGSRVPATERLSLPESPSSPIRTLSEDRVHVSLRLEGLPDQYPEEDAPSKAPQQKKRLCRPPMLQELKQFRNPRLRQYQRSLQLERGLPGAPCKA</sequence>
<dbReference type="EMBL" id="JAGKQM010000012">
    <property type="protein sequence ID" value="KAH0897242.1"/>
    <property type="molecule type" value="Genomic_DNA"/>
</dbReference>
<gene>
    <name evidence="3" type="ORF">HID58_046810</name>
</gene>
<proteinExistence type="predicted"/>
<organism evidence="3 4">
    <name type="scientific">Brassica napus</name>
    <name type="common">Rape</name>
    <dbReference type="NCBI Taxonomy" id="3708"/>
    <lineage>
        <taxon>Eukaryota</taxon>
        <taxon>Viridiplantae</taxon>
        <taxon>Streptophyta</taxon>
        <taxon>Embryophyta</taxon>
        <taxon>Tracheophyta</taxon>
        <taxon>Spermatophyta</taxon>
        <taxon>Magnoliopsida</taxon>
        <taxon>eudicotyledons</taxon>
        <taxon>Gunneridae</taxon>
        <taxon>Pentapetalae</taxon>
        <taxon>rosids</taxon>
        <taxon>malvids</taxon>
        <taxon>Brassicales</taxon>
        <taxon>Brassicaceae</taxon>
        <taxon>Brassiceae</taxon>
        <taxon>Brassica</taxon>
    </lineage>
</organism>
<accession>A0ABQ8AXK3</accession>
<name>A0ABQ8AXK3_BRANA</name>
<dbReference type="Proteomes" id="UP000824890">
    <property type="component" value="Unassembled WGS sequence"/>
</dbReference>
<feature type="compositionally biased region" description="Polar residues" evidence="1">
    <location>
        <begin position="202"/>
        <end position="211"/>
    </location>
</feature>
<feature type="region of interest" description="Disordered" evidence="1">
    <location>
        <begin position="285"/>
        <end position="313"/>
    </location>
</feature>
<feature type="domain" description="Zinc knuckle CX2CX4HX4C" evidence="2">
    <location>
        <begin position="3"/>
        <end position="45"/>
    </location>
</feature>
<feature type="region of interest" description="Disordered" evidence="1">
    <location>
        <begin position="195"/>
        <end position="236"/>
    </location>
</feature>
<keyword evidence="4" id="KW-1185">Reference proteome</keyword>
<protein>
    <recommendedName>
        <fullName evidence="2">Zinc knuckle CX2CX4HX4C domain-containing protein</fullName>
    </recommendedName>
</protein>
<feature type="region of interest" description="Disordered" evidence="1">
    <location>
        <begin position="85"/>
        <end position="181"/>
    </location>
</feature>
<feature type="compositionally biased region" description="Polar residues" evidence="1">
    <location>
        <begin position="141"/>
        <end position="169"/>
    </location>
</feature>
<evidence type="ECO:0000259" key="2">
    <source>
        <dbReference type="Pfam" id="PF14392"/>
    </source>
</evidence>
<dbReference type="Pfam" id="PF14392">
    <property type="entry name" value="zf-CCHC_4"/>
    <property type="match status" value="1"/>
</dbReference>
<reference evidence="3 4" key="1">
    <citation type="submission" date="2021-05" db="EMBL/GenBank/DDBJ databases">
        <title>Genome Assembly of Synthetic Allotetraploid Brassica napus Reveals Homoeologous Exchanges between Subgenomes.</title>
        <authorList>
            <person name="Davis J.T."/>
        </authorList>
    </citation>
    <scope>NUCLEOTIDE SEQUENCE [LARGE SCALE GENOMIC DNA]</scope>
    <source>
        <strain evidence="4">cv. Da-Ae</strain>
        <tissue evidence="3">Seedling</tissue>
    </source>
</reference>
<comment type="caution">
    <text evidence="3">The sequence shown here is derived from an EMBL/GenBank/DDBJ whole genome shotgun (WGS) entry which is preliminary data.</text>
</comment>